<dbReference type="PIRSF" id="PIRSF002070">
    <property type="entry name" value="SSB"/>
    <property type="match status" value="1"/>
</dbReference>
<gene>
    <name evidence="4" type="ORF">U725_00872</name>
</gene>
<dbReference type="GO" id="GO:0006260">
    <property type="term" value="P:DNA replication"/>
    <property type="evidence" value="ECO:0007669"/>
    <property type="project" value="InterPro"/>
</dbReference>
<dbReference type="PATRIC" id="fig|1415168.3.peg.930"/>
<comment type="caution">
    <text evidence="2">Lacks conserved residue(s) required for the propagation of feature annotation.</text>
</comment>
<dbReference type="PANTHER" id="PTHR10302:SF27">
    <property type="entry name" value="SINGLE-STRANDED DNA-BINDING PROTEIN"/>
    <property type="match status" value="1"/>
</dbReference>
<organism evidence="4 5">
    <name type="scientific">Lactococcus cremoris subsp. cremoris GE214</name>
    <dbReference type="NCBI Taxonomy" id="1415168"/>
    <lineage>
        <taxon>Bacteria</taxon>
        <taxon>Bacillati</taxon>
        <taxon>Bacillota</taxon>
        <taxon>Bacilli</taxon>
        <taxon>Lactobacillales</taxon>
        <taxon>Streptococcaceae</taxon>
        <taxon>Lactococcus</taxon>
        <taxon>Lactococcus cremoris subsp. cremoris</taxon>
    </lineage>
</organism>
<evidence type="ECO:0000313" key="5">
    <source>
        <dbReference type="Proteomes" id="UP000028401"/>
    </source>
</evidence>
<comment type="subunit">
    <text evidence="2">Homotetramer.</text>
</comment>
<dbReference type="InterPro" id="IPR011344">
    <property type="entry name" value="ssDNA-bd"/>
</dbReference>
<dbReference type="InterPro" id="IPR000424">
    <property type="entry name" value="Primosome_PriB/ssb"/>
</dbReference>
<dbReference type="NCBIfam" id="TIGR00621">
    <property type="entry name" value="ssb"/>
    <property type="match status" value="1"/>
</dbReference>
<proteinExistence type="inferred from homology"/>
<dbReference type="SMR" id="A0A084ACE4"/>
<sequence length="129" mass="14698">MNKTMLIGRLTNAPEISKTTNNKSYVRVTLAVNRRFKNEKGEREADFISIIIWGKSAETLVSYAKKGSLISVEGEIRTRNYTDKNEQKHYITEILGLSYDLLESRATLALRESAVKTEELLLEADELPF</sequence>
<dbReference type="Gene3D" id="2.40.50.140">
    <property type="entry name" value="Nucleic acid-binding proteins"/>
    <property type="match status" value="1"/>
</dbReference>
<dbReference type="CDD" id="cd04496">
    <property type="entry name" value="SSB_OBF"/>
    <property type="match status" value="1"/>
</dbReference>
<dbReference type="PROSITE" id="PS50935">
    <property type="entry name" value="SSB"/>
    <property type="match status" value="1"/>
</dbReference>
<dbReference type="PANTHER" id="PTHR10302">
    <property type="entry name" value="SINGLE-STRANDED DNA-BINDING PROTEIN"/>
    <property type="match status" value="1"/>
</dbReference>
<dbReference type="SUPFAM" id="SSF50249">
    <property type="entry name" value="Nucleic acid-binding proteins"/>
    <property type="match status" value="1"/>
</dbReference>
<evidence type="ECO:0000256" key="2">
    <source>
        <dbReference type="HAMAP-Rule" id="MF_00984"/>
    </source>
</evidence>
<dbReference type="HAMAP" id="MF_00984">
    <property type="entry name" value="SSB"/>
    <property type="match status" value="1"/>
</dbReference>
<dbReference type="RefSeq" id="WP_011834458.1">
    <property type="nucleotide sequence ID" value="NZ_AZSI01000017.1"/>
</dbReference>
<keyword evidence="1 2" id="KW-0238">DNA-binding</keyword>
<dbReference type="EMBL" id="AZSI01000017">
    <property type="protein sequence ID" value="KEY62973.1"/>
    <property type="molecule type" value="Genomic_DNA"/>
</dbReference>
<reference evidence="4 5" key="1">
    <citation type="submission" date="2014-06" db="EMBL/GenBank/DDBJ databases">
        <title>Draft genome sequence of the putrescine producing strain Lactococcus lactis subsp cremoris GE214.</title>
        <authorList>
            <person name="Ladero V."/>
            <person name="Linares D.M."/>
            <person name="del Rio B."/>
            <person name="Mayo B."/>
            <person name="Martin M.C."/>
            <person name="Fernandez M."/>
            <person name="Alvarez M.A."/>
        </authorList>
    </citation>
    <scope>NUCLEOTIDE SEQUENCE [LARGE SCALE GENOMIC DNA]</scope>
    <source>
        <strain evidence="4 5">GE214</strain>
    </source>
</reference>
<accession>A0A084ACE4</accession>
<evidence type="ECO:0000256" key="1">
    <source>
        <dbReference type="ARBA" id="ARBA00023125"/>
    </source>
</evidence>
<dbReference type="NCBIfam" id="NF005579">
    <property type="entry name" value="PRK07274.1"/>
    <property type="match status" value="1"/>
</dbReference>
<evidence type="ECO:0000256" key="3">
    <source>
        <dbReference type="PIRNR" id="PIRNR002070"/>
    </source>
</evidence>
<dbReference type="InterPro" id="IPR012340">
    <property type="entry name" value="NA-bd_OB-fold"/>
</dbReference>
<evidence type="ECO:0000313" key="4">
    <source>
        <dbReference type="EMBL" id="KEY62973.1"/>
    </source>
</evidence>
<comment type="caution">
    <text evidence="4">The sequence shown here is derived from an EMBL/GenBank/DDBJ whole genome shotgun (WGS) entry which is preliminary data.</text>
</comment>
<dbReference type="GO" id="GO:0003697">
    <property type="term" value="F:single-stranded DNA binding"/>
    <property type="evidence" value="ECO:0007669"/>
    <property type="project" value="UniProtKB-UniRule"/>
</dbReference>
<dbReference type="GO" id="GO:0009295">
    <property type="term" value="C:nucleoid"/>
    <property type="evidence" value="ECO:0007669"/>
    <property type="project" value="TreeGrafter"/>
</dbReference>
<protein>
    <recommendedName>
        <fullName evidence="2 3">Single-stranded DNA-binding protein</fullName>
        <shortName evidence="2">SSB</shortName>
    </recommendedName>
</protein>
<dbReference type="Pfam" id="PF00436">
    <property type="entry name" value="SSB"/>
    <property type="match status" value="1"/>
</dbReference>
<name>A0A084ACE4_LACLC</name>
<dbReference type="Proteomes" id="UP000028401">
    <property type="component" value="Unassembled WGS sequence"/>
</dbReference>
<dbReference type="AlphaFoldDB" id="A0A084ACE4"/>